<dbReference type="Proteomes" id="UP000824225">
    <property type="component" value="Unassembled WGS sequence"/>
</dbReference>
<dbReference type="AlphaFoldDB" id="A0A9D2HCW4"/>
<accession>A0A9D2HCW4</accession>
<name>A0A9D2HCW4_9BACT</name>
<evidence type="ECO:0000256" key="1">
    <source>
        <dbReference type="SAM" id="MobiDB-lite"/>
    </source>
</evidence>
<gene>
    <name evidence="2" type="ORF">H9962_03285</name>
</gene>
<protein>
    <submittedName>
        <fullName evidence="2">Uncharacterized protein</fullName>
    </submittedName>
</protein>
<proteinExistence type="predicted"/>
<comment type="caution">
    <text evidence="2">The sequence shown here is derived from an EMBL/GenBank/DDBJ whole genome shotgun (WGS) entry which is preliminary data.</text>
</comment>
<evidence type="ECO:0000313" key="3">
    <source>
        <dbReference type="Proteomes" id="UP000824225"/>
    </source>
</evidence>
<feature type="region of interest" description="Disordered" evidence="1">
    <location>
        <begin position="33"/>
        <end position="52"/>
    </location>
</feature>
<reference evidence="2" key="2">
    <citation type="submission" date="2021-04" db="EMBL/GenBank/DDBJ databases">
        <authorList>
            <person name="Gilroy R."/>
        </authorList>
    </citation>
    <scope>NUCLEOTIDE SEQUENCE</scope>
    <source>
        <strain evidence="2">CHK186-16707</strain>
    </source>
</reference>
<sequence length="52" mass="5866">MEEKVENFTRAVFFKGFGSGRTQTWRDEKEREAIDAGWGGGTHSDTAGFLVR</sequence>
<organism evidence="2 3">
    <name type="scientific">Candidatus Mailhella merdigallinarum</name>
    <dbReference type="NCBI Taxonomy" id="2838658"/>
    <lineage>
        <taxon>Bacteria</taxon>
        <taxon>Pseudomonadati</taxon>
        <taxon>Thermodesulfobacteriota</taxon>
        <taxon>Desulfovibrionia</taxon>
        <taxon>Desulfovibrionales</taxon>
        <taxon>Desulfovibrionaceae</taxon>
        <taxon>Mailhella</taxon>
    </lineage>
</organism>
<dbReference type="EMBL" id="DXAN01000006">
    <property type="protein sequence ID" value="HJA08199.1"/>
    <property type="molecule type" value="Genomic_DNA"/>
</dbReference>
<reference evidence="2" key="1">
    <citation type="journal article" date="2021" name="PeerJ">
        <title>Extensive microbial diversity within the chicken gut microbiome revealed by metagenomics and culture.</title>
        <authorList>
            <person name="Gilroy R."/>
            <person name="Ravi A."/>
            <person name="Getino M."/>
            <person name="Pursley I."/>
            <person name="Horton D.L."/>
            <person name="Alikhan N.F."/>
            <person name="Baker D."/>
            <person name="Gharbi K."/>
            <person name="Hall N."/>
            <person name="Watson M."/>
            <person name="Adriaenssens E.M."/>
            <person name="Foster-Nyarko E."/>
            <person name="Jarju S."/>
            <person name="Secka A."/>
            <person name="Antonio M."/>
            <person name="Oren A."/>
            <person name="Chaudhuri R.R."/>
            <person name="La Ragione R."/>
            <person name="Hildebrand F."/>
            <person name="Pallen M.J."/>
        </authorList>
    </citation>
    <scope>NUCLEOTIDE SEQUENCE</scope>
    <source>
        <strain evidence="2">CHK186-16707</strain>
    </source>
</reference>
<evidence type="ECO:0000313" key="2">
    <source>
        <dbReference type="EMBL" id="HJA08199.1"/>
    </source>
</evidence>